<dbReference type="InterPro" id="IPR036097">
    <property type="entry name" value="HisK_dim/P_sf"/>
</dbReference>
<dbReference type="PANTHER" id="PTHR43065:SF48">
    <property type="entry name" value="HISTIDINE KINASE"/>
    <property type="match status" value="1"/>
</dbReference>
<accession>A0A4R9GGG8</accession>
<dbReference type="EC" id="2.7.13.3" evidence="2"/>
<keyword evidence="5" id="KW-0472">Membrane</keyword>
<dbReference type="Proteomes" id="UP000298458">
    <property type="component" value="Unassembled WGS sequence"/>
</dbReference>
<dbReference type="Gene3D" id="3.30.450.40">
    <property type="match status" value="1"/>
</dbReference>
<dbReference type="Pfam" id="PF02518">
    <property type="entry name" value="HATPase_c"/>
    <property type="match status" value="1"/>
</dbReference>
<dbReference type="InterPro" id="IPR005467">
    <property type="entry name" value="His_kinase_dom"/>
</dbReference>
<dbReference type="InterPro" id="IPR029016">
    <property type="entry name" value="GAF-like_dom_sf"/>
</dbReference>
<reference evidence="7" key="1">
    <citation type="journal article" date="2019" name="PLoS Negl. Trop. Dis.">
        <title>Revisiting the worldwide diversity of Leptospira species in the environment.</title>
        <authorList>
            <person name="Vincent A.T."/>
            <person name="Schiettekatte O."/>
            <person name="Bourhy P."/>
            <person name="Veyrier F.J."/>
            <person name="Picardeau M."/>
        </authorList>
    </citation>
    <scope>NUCLEOTIDE SEQUENCE [LARGE SCALE GENOMIC DNA]</scope>
    <source>
        <strain evidence="7">SSW15</strain>
    </source>
</reference>
<keyword evidence="5" id="KW-1133">Transmembrane helix</keyword>
<evidence type="ECO:0000313" key="7">
    <source>
        <dbReference type="EMBL" id="TGK11780.1"/>
    </source>
</evidence>
<keyword evidence="4" id="KW-0175">Coiled coil</keyword>
<dbReference type="PANTHER" id="PTHR43065">
    <property type="entry name" value="SENSOR HISTIDINE KINASE"/>
    <property type="match status" value="1"/>
</dbReference>
<dbReference type="SUPFAM" id="SSF47384">
    <property type="entry name" value="Homodimeric domain of signal transducing histidine kinase"/>
    <property type="match status" value="1"/>
</dbReference>
<comment type="catalytic activity">
    <reaction evidence="1">
        <text>ATP + protein L-histidine = ADP + protein N-phospho-L-histidine.</text>
        <dbReference type="EC" id="2.7.13.3"/>
    </reaction>
</comment>
<dbReference type="EMBL" id="RQET01000004">
    <property type="protein sequence ID" value="TGK11780.1"/>
    <property type="molecule type" value="Genomic_DNA"/>
</dbReference>
<evidence type="ECO:0000313" key="8">
    <source>
        <dbReference type="Proteomes" id="UP000298458"/>
    </source>
</evidence>
<sequence>MKIIRKFGPLLGLVLAITFLQTVVILTLNIGSATAKEKELLIGSLLISAAAATLFYIVFSLLTGDTSFSQTIDRLTVRDRQYLKYLSVLDKFKSDLIATNITDSVCEKILKFVPNIVPQASTKIYLWREDLGTFSPFPKDGAAEHFYIFDPFLLWITEHDRIFHTSEFETNPNLSQIKEHAISFARRTGAELLVPLILNRSLLGMMVLGTRDVRREYSKDELDKLNEVRSVSVMSLSNSIFYERLIELTETLEEKVRNRTRELENAQSQLIMSEKMASLGTMVAGIAHEINTPAGVINGSADNLESNMNYIVKNVFDVVRFARNKKLRKSFEIALLYLLRDRKKSAPMESKDKFRVKKDIREEMTALGIESGLASDVSSFVIENDVLEVRKHIFEVIVHGEKKGYYMLKHASNTNRNIKNIRYSIRNIVRIVKALKYYSHLDQSKSFISADIVEGIENTLVIMHNQLKYGVEVRKNFASIPMVVCNPDELNQIWTNLIQNANQAIRGQGVIEISVYPKAEKVFVEIQDDGPGIDPGIKDRIWDPFFTTKDQGEGSGLGLGIVKGIVEKHKGQITFQSHPGKTVFTVELPLRPPAVST</sequence>
<dbReference type="Gene3D" id="3.30.565.10">
    <property type="entry name" value="Histidine kinase-like ATPase, C-terminal domain"/>
    <property type="match status" value="1"/>
</dbReference>
<dbReference type="RefSeq" id="WP_135767183.1">
    <property type="nucleotide sequence ID" value="NZ_RQET01000004.1"/>
</dbReference>
<feature type="domain" description="Histidine kinase" evidence="6">
    <location>
        <begin position="486"/>
        <end position="592"/>
    </location>
</feature>
<feature type="transmembrane region" description="Helical" evidence="5">
    <location>
        <begin position="45"/>
        <end position="64"/>
    </location>
</feature>
<dbReference type="GO" id="GO:0000155">
    <property type="term" value="F:phosphorelay sensor kinase activity"/>
    <property type="evidence" value="ECO:0007669"/>
    <property type="project" value="InterPro"/>
</dbReference>
<dbReference type="PROSITE" id="PS50109">
    <property type="entry name" value="HIS_KIN"/>
    <property type="match status" value="1"/>
</dbReference>
<keyword evidence="3" id="KW-0597">Phosphoprotein</keyword>
<dbReference type="PRINTS" id="PR00344">
    <property type="entry name" value="BCTRLSENSOR"/>
</dbReference>
<evidence type="ECO:0000256" key="3">
    <source>
        <dbReference type="ARBA" id="ARBA00022553"/>
    </source>
</evidence>
<evidence type="ECO:0000256" key="4">
    <source>
        <dbReference type="SAM" id="Coils"/>
    </source>
</evidence>
<proteinExistence type="predicted"/>
<dbReference type="Gene3D" id="1.10.287.130">
    <property type="match status" value="1"/>
</dbReference>
<organism evidence="7 8">
    <name type="scientific">Leptospira fletcheri</name>
    <dbReference type="NCBI Taxonomy" id="2484981"/>
    <lineage>
        <taxon>Bacteria</taxon>
        <taxon>Pseudomonadati</taxon>
        <taxon>Spirochaetota</taxon>
        <taxon>Spirochaetia</taxon>
        <taxon>Leptospirales</taxon>
        <taxon>Leptospiraceae</taxon>
        <taxon>Leptospira</taxon>
    </lineage>
</organism>
<dbReference type="SUPFAM" id="SSF55874">
    <property type="entry name" value="ATPase domain of HSP90 chaperone/DNA topoisomerase II/histidine kinase"/>
    <property type="match status" value="1"/>
</dbReference>
<keyword evidence="8" id="KW-1185">Reference proteome</keyword>
<evidence type="ECO:0000259" key="6">
    <source>
        <dbReference type="PROSITE" id="PS50109"/>
    </source>
</evidence>
<dbReference type="SUPFAM" id="SSF55781">
    <property type="entry name" value="GAF domain-like"/>
    <property type="match status" value="1"/>
</dbReference>
<dbReference type="SMART" id="SM00387">
    <property type="entry name" value="HATPase_c"/>
    <property type="match status" value="1"/>
</dbReference>
<comment type="caution">
    <text evidence="7">The sequence shown here is derived from an EMBL/GenBank/DDBJ whole genome shotgun (WGS) entry which is preliminary data.</text>
</comment>
<dbReference type="InterPro" id="IPR036890">
    <property type="entry name" value="HATPase_C_sf"/>
</dbReference>
<protein>
    <recommendedName>
        <fullName evidence="2">histidine kinase</fullName>
        <ecNumber evidence="2">2.7.13.3</ecNumber>
    </recommendedName>
</protein>
<evidence type="ECO:0000256" key="1">
    <source>
        <dbReference type="ARBA" id="ARBA00000085"/>
    </source>
</evidence>
<dbReference type="InterPro" id="IPR003594">
    <property type="entry name" value="HATPase_dom"/>
</dbReference>
<keyword evidence="5" id="KW-0812">Transmembrane</keyword>
<dbReference type="InterPro" id="IPR004358">
    <property type="entry name" value="Sig_transdc_His_kin-like_C"/>
</dbReference>
<dbReference type="OrthoDB" id="9784397at2"/>
<dbReference type="CDD" id="cd00082">
    <property type="entry name" value="HisKA"/>
    <property type="match status" value="1"/>
</dbReference>
<evidence type="ECO:0000256" key="2">
    <source>
        <dbReference type="ARBA" id="ARBA00012438"/>
    </source>
</evidence>
<name>A0A4R9GGG8_9LEPT</name>
<dbReference type="InterPro" id="IPR003661">
    <property type="entry name" value="HisK_dim/P_dom"/>
</dbReference>
<evidence type="ECO:0000256" key="5">
    <source>
        <dbReference type="SAM" id="Phobius"/>
    </source>
</evidence>
<dbReference type="AlphaFoldDB" id="A0A4R9GGG8"/>
<gene>
    <name evidence="7" type="ORF">EHO60_05670</name>
</gene>
<feature type="coiled-coil region" evidence="4">
    <location>
        <begin position="242"/>
        <end position="269"/>
    </location>
</feature>